<evidence type="ECO:0000313" key="2">
    <source>
        <dbReference type="Proteomes" id="UP000237271"/>
    </source>
</evidence>
<proteinExistence type="predicted"/>
<organism evidence="1 2">
    <name type="scientific">Phytophthora palmivora</name>
    <dbReference type="NCBI Taxonomy" id="4796"/>
    <lineage>
        <taxon>Eukaryota</taxon>
        <taxon>Sar</taxon>
        <taxon>Stramenopiles</taxon>
        <taxon>Oomycota</taxon>
        <taxon>Peronosporomycetes</taxon>
        <taxon>Peronosporales</taxon>
        <taxon>Peronosporaceae</taxon>
        <taxon>Phytophthora</taxon>
    </lineage>
</organism>
<dbReference type="Proteomes" id="UP000237271">
    <property type="component" value="Unassembled WGS sequence"/>
</dbReference>
<dbReference type="EMBL" id="NCKW01011114">
    <property type="protein sequence ID" value="POM64393.1"/>
    <property type="molecule type" value="Genomic_DNA"/>
</dbReference>
<gene>
    <name evidence="1" type="ORF">PHPALM_20086</name>
</gene>
<name>A0A2P4XFQ7_9STRA</name>
<keyword evidence="2" id="KW-1185">Reference proteome</keyword>
<accession>A0A2P4XFQ7</accession>
<sequence length="104" mass="11367">MGFDPGKVSNAKYFSETTCLNGEWGKHLVINVGGVCNKHIFRGAAFFYEGADFCGVSGDFIERNGLQGYVVTFGNEKDEVSQIGPFHLLSITNSMCALFRTTVT</sequence>
<comment type="caution">
    <text evidence="1">The sequence shown here is derived from an EMBL/GenBank/DDBJ whole genome shotgun (WGS) entry which is preliminary data.</text>
</comment>
<evidence type="ECO:0000313" key="1">
    <source>
        <dbReference type="EMBL" id="POM64393.1"/>
    </source>
</evidence>
<dbReference type="AlphaFoldDB" id="A0A2P4XFQ7"/>
<reference evidence="1 2" key="1">
    <citation type="journal article" date="2017" name="Genome Biol. Evol.">
        <title>Phytophthora megakarya and P. palmivora, closely related causal agents of cacao black pod rot, underwent increases in genome sizes and gene numbers by different mechanisms.</title>
        <authorList>
            <person name="Ali S.S."/>
            <person name="Shao J."/>
            <person name="Lary D.J."/>
            <person name="Kronmiller B."/>
            <person name="Shen D."/>
            <person name="Strem M.D."/>
            <person name="Amoako-Attah I."/>
            <person name="Akrofi A.Y."/>
            <person name="Begoude B.A."/>
            <person name="Ten Hoopen G.M."/>
            <person name="Coulibaly K."/>
            <person name="Kebe B.I."/>
            <person name="Melnick R.L."/>
            <person name="Guiltinan M.J."/>
            <person name="Tyler B.M."/>
            <person name="Meinhardt L.W."/>
            <person name="Bailey B.A."/>
        </authorList>
    </citation>
    <scope>NUCLEOTIDE SEQUENCE [LARGE SCALE GENOMIC DNA]</scope>
    <source>
        <strain evidence="2">sbr112.9</strain>
    </source>
</reference>
<protein>
    <submittedName>
        <fullName evidence="1">Uncharacterized protein</fullName>
    </submittedName>
</protein>